<name>A0A2C9CH72_KUEST</name>
<protein>
    <submittedName>
        <fullName evidence="1">Uncharacterized protein</fullName>
    </submittedName>
</protein>
<sequence length="54" mass="6150">MKHGCFEKLSDLMEPLDLDWKERTKKELELMEDLIPLLKKLAGGCEIAGLGAYE</sequence>
<accession>A0A2C9CH72</accession>
<dbReference type="AlphaFoldDB" id="A0A2C9CH72"/>
<gene>
    <name evidence="1" type="ORF">KSMBR1_2549</name>
</gene>
<evidence type="ECO:0000313" key="1">
    <source>
        <dbReference type="EMBL" id="SOH05036.1"/>
    </source>
</evidence>
<dbReference type="RefSeq" id="WP_157820585.1">
    <property type="nucleotide sequence ID" value="NZ_LT934425.1"/>
</dbReference>
<dbReference type="OrthoDB" id="9758243at2"/>
<dbReference type="EMBL" id="LT934425">
    <property type="protein sequence ID" value="SOH05036.1"/>
    <property type="molecule type" value="Genomic_DNA"/>
</dbReference>
<dbReference type="Proteomes" id="UP000221734">
    <property type="component" value="Chromosome Kuenenia_stuttgartiensis_MBR1"/>
</dbReference>
<organism evidence="1 2">
    <name type="scientific">Kuenenia stuttgartiensis</name>
    <dbReference type="NCBI Taxonomy" id="174633"/>
    <lineage>
        <taxon>Bacteria</taxon>
        <taxon>Pseudomonadati</taxon>
        <taxon>Planctomycetota</taxon>
        <taxon>Candidatus Brocadiia</taxon>
        <taxon>Candidatus Brocadiales</taxon>
        <taxon>Candidatus Brocadiaceae</taxon>
        <taxon>Candidatus Kuenenia</taxon>
    </lineage>
</organism>
<proteinExistence type="predicted"/>
<evidence type="ECO:0000313" key="2">
    <source>
        <dbReference type="Proteomes" id="UP000221734"/>
    </source>
</evidence>
<reference evidence="2" key="1">
    <citation type="submission" date="2017-10" db="EMBL/GenBank/DDBJ databases">
        <authorList>
            <person name="Frank J."/>
        </authorList>
    </citation>
    <scope>NUCLEOTIDE SEQUENCE [LARGE SCALE GENOMIC DNA]</scope>
</reference>
<dbReference type="KEGG" id="kst:KSMBR1_2549"/>
<keyword evidence="2" id="KW-1185">Reference proteome</keyword>